<dbReference type="GO" id="GO:0022857">
    <property type="term" value="F:transmembrane transporter activity"/>
    <property type="evidence" value="ECO:0007669"/>
    <property type="project" value="InterPro"/>
</dbReference>
<feature type="transmembrane region" description="Helical" evidence="5">
    <location>
        <begin position="35"/>
        <end position="55"/>
    </location>
</feature>
<comment type="caution">
    <text evidence="6">The sequence shown here is derived from an EMBL/GenBank/DDBJ whole genome shotgun (WGS) entry which is preliminary data.</text>
</comment>
<dbReference type="AlphaFoldDB" id="A0AAE0WCQ5"/>
<evidence type="ECO:0000256" key="2">
    <source>
        <dbReference type="ARBA" id="ARBA00022989"/>
    </source>
</evidence>
<accession>A0AAE0WCQ5</accession>
<keyword evidence="7" id="KW-1185">Reference proteome</keyword>
<feature type="transmembrane region" description="Helical" evidence="5">
    <location>
        <begin position="770"/>
        <end position="791"/>
    </location>
</feature>
<evidence type="ECO:0000256" key="5">
    <source>
        <dbReference type="SAM" id="Phobius"/>
    </source>
</evidence>
<dbReference type="PANTHER" id="PTHR23121:SF9">
    <property type="entry name" value="SODIUM-DEPENDENT GLUCOSE TRANSPORTER 1"/>
    <property type="match status" value="1"/>
</dbReference>
<evidence type="ECO:0008006" key="8">
    <source>
        <dbReference type="Google" id="ProtNLM"/>
    </source>
</evidence>
<name>A0AAE0WCQ5_9BIVA</name>
<gene>
    <name evidence="6" type="ORF">CHS0354_010394</name>
</gene>
<evidence type="ECO:0000313" key="7">
    <source>
        <dbReference type="Proteomes" id="UP001195483"/>
    </source>
</evidence>
<feature type="transmembrane region" description="Helical" evidence="5">
    <location>
        <begin position="709"/>
        <end position="730"/>
    </location>
</feature>
<protein>
    <recommendedName>
        <fullName evidence="8">Sodium-dependent glucose transporter 1</fullName>
    </recommendedName>
</protein>
<reference evidence="6" key="2">
    <citation type="journal article" date="2021" name="Genome Biol. Evol.">
        <title>Developing a high-quality reference genome for a parasitic bivalve with doubly uniparental inheritance (Bivalvia: Unionida).</title>
        <authorList>
            <person name="Smith C.H."/>
        </authorList>
    </citation>
    <scope>NUCLEOTIDE SEQUENCE</scope>
    <source>
        <strain evidence="6">CHS0354</strain>
        <tissue evidence="6">Mantle</tissue>
    </source>
</reference>
<dbReference type="InterPro" id="IPR011701">
    <property type="entry name" value="MFS"/>
</dbReference>
<keyword evidence="1 5" id="KW-0812">Transmembrane</keyword>
<dbReference type="PANTHER" id="PTHR23121">
    <property type="entry name" value="SODIUM-DEPENDENT GLUCOSE TRANSPORTER 1"/>
    <property type="match status" value="1"/>
</dbReference>
<feature type="transmembrane region" description="Helical" evidence="5">
    <location>
        <begin position="164"/>
        <end position="183"/>
    </location>
</feature>
<feature type="transmembrane region" description="Helical" evidence="5">
    <location>
        <begin position="126"/>
        <end position="152"/>
    </location>
</feature>
<dbReference type="InterPro" id="IPR036259">
    <property type="entry name" value="MFS_trans_sf"/>
</dbReference>
<feature type="transmembrane region" description="Helical" evidence="5">
    <location>
        <begin position="736"/>
        <end position="758"/>
    </location>
</feature>
<proteinExistence type="predicted"/>
<feature type="transmembrane region" description="Helical" evidence="5">
    <location>
        <begin position="593"/>
        <end position="612"/>
    </location>
</feature>
<feature type="transmembrane region" description="Helical" evidence="5">
    <location>
        <begin position="803"/>
        <end position="821"/>
    </location>
</feature>
<evidence type="ECO:0000256" key="3">
    <source>
        <dbReference type="ARBA" id="ARBA00023136"/>
    </source>
</evidence>
<evidence type="ECO:0000256" key="4">
    <source>
        <dbReference type="SAM" id="MobiDB-lite"/>
    </source>
</evidence>
<dbReference type="Proteomes" id="UP001195483">
    <property type="component" value="Unassembled WGS sequence"/>
</dbReference>
<feature type="transmembrane region" description="Helical" evidence="5">
    <location>
        <begin position="677"/>
        <end position="697"/>
    </location>
</feature>
<keyword evidence="2 5" id="KW-1133">Transmembrane helix</keyword>
<dbReference type="SUPFAM" id="SSF103473">
    <property type="entry name" value="MFS general substrate transporter"/>
    <property type="match status" value="2"/>
</dbReference>
<feature type="region of interest" description="Disordered" evidence="4">
    <location>
        <begin position="516"/>
        <end position="570"/>
    </location>
</feature>
<organism evidence="6 7">
    <name type="scientific">Potamilus streckersoni</name>
    <dbReference type="NCBI Taxonomy" id="2493646"/>
    <lineage>
        <taxon>Eukaryota</taxon>
        <taxon>Metazoa</taxon>
        <taxon>Spiralia</taxon>
        <taxon>Lophotrochozoa</taxon>
        <taxon>Mollusca</taxon>
        <taxon>Bivalvia</taxon>
        <taxon>Autobranchia</taxon>
        <taxon>Heteroconchia</taxon>
        <taxon>Palaeoheterodonta</taxon>
        <taxon>Unionida</taxon>
        <taxon>Unionoidea</taxon>
        <taxon>Unionidae</taxon>
        <taxon>Ambleminae</taxon>
        <taxon>Lampsilini</taxon>
        <taxon>Potamilus</taxon>
    </lineage>
</organism>
<evidence type="ECO:0000313" key="6">
    <source>
        <dbReference type="EMBL" id="KAK3608535.1"/>
    </source>
</evidence>
<feature type="transmembrane region" description="Helical" evidence="5">
    <location>
        <begin position="75"/>
        <end position="95"/>
    </location>
</feature>
<feature type="transmembrane region" description="Helical" evidence="5">
    <location>
        <begin position="102"/>
        <end position="120"/>
    </location>
</feature>
<sequence>MSHLDDEEVLLRDDSGLLHEDEPVRSRLSQWWHKFFKTLCLSFSFFVLGLCISIPGPTLLDLGERVHADTGPMTLVFTGRSLGYLVGSILGGVLFDHFNKQLLLCFTLFVASFATVAVPWSLTLTVLALLIAIQGVAMGVLDTGGNVFCIRIWGKRNAPYMQTLHFAFGVGAFIAPLLATPFLSDQGFLEGDNSTRVIKGFIPVVTDISHFVNHSKRFADFELYTFDINSNISFPDDNVHNGKLTLHRREEMSVLGNSSSDLYSSDTNSSSPLTLITGNSSGSNETFLSINLAISNPGFNSTFVSLTSSTSPTKTTLAKKPVHSSDHFLNMAHADGGSIPGHLNNNRPGAVIHEPSKPKESTEKDRLRDVTLSPVVIETSSLATNESLHTSVVLESSKMNNASTKEASVNANESSEVSKITQKVTADPTKLNGTPTTKTTTPVTIITTVKENTTRSIQTTQKILPSTKPLSHTSVILPITSMTSQSTTKKTSPPVEIGAATTETILTTSSAVTQNIKPTDMAPNPFPSTGAEDNKNGSENIGPKKNMDKGVEDPSIEDVNGTKKSTAVPQKPKQTGYFDHAIEAVKNISKIQFAYLIIGLLLLLNSIMYLVMFCRDRNRYHYDNLHDNLGPVCKSRPFYRIFLLALLFFFFFAYVGMEVTYGGLIATFAVEFSHWSQGQGTVVTAIFWGALATGRGFSIFISKYFHPPCMLVIDLVLMIFGSLVLCTALYAYEPLLWIGTLILGLGMSSVFPTGISWAESRMHLTGKATAVFIVGSALGEMVIPATTGYLYDRYDCIKLMQVMLVLSMFSTVIFTVLQCVAPQTVKTVFLKDEAVCLPLENDKRNENLRFKSKKGKEYQSLIDDLDDD</sequence>
<dbReference type="EMBL" id="JAEAOA010000646">
    <property type="protein sequence ID" value="KAK3608535.1"/>
    <property type="molecule type" value="Genomic_DNA"/>
</dbReference>
<evidence type="ECO:0000256" key="1">
    <source>
        <dbReference type="ARBA" id="ARBA00022692"/>
    </source>
</evidence>
<dbReference type="Gene3D" id="1.20.1250.20">
    <property type="entry name" value="MFS general substrate transporter like domains"/>
    <property type="match status" value="2"/>
</dbReference>
<dbReference type="Pfam" id="PF07690">
    <property type="entry name" value="MFS_1"/>
    <property type="match status" value="2"/>
</dbReference>
<reference evidence="6" key="1">
    <citation type="journal article" date="2021" name="Genome Biol. Evol.">
        <title>A High-Quality Reference Genome for a Parasitic Bivalve with Doubly Uniparental Inheritance (Bivalvia: Unionida).</title>
        <authorList>
            <person name="Smith C.H."/>
        </authorList>
    </citation>
    <scope>NUCLEOTIDE SEQUENCE</scope>
    <source>
        <strain evidence="6">CHS0354</strain>
    </source>
</reference>
<keyword evidence="3 5" id="KW-0472">Membrane</keyword>
<reference evidence="6" key="3">
    <citation type="submission" date="2023-05" db="EMBL/GenBank/DDBJ databases">
        <authorList>
            <person name="Smith C.H."/>
        </authorList>
    </citation>
    <scope>NUCLEOTIDE SEQUENCE</scope>
    <source>
        <strain evidence="6">CHS0354</strain>
        <tissue evidence="6">Mantle</tissue>
    </source>
</reference>
<feature type="transmembrane region" description="Helical" evidence="5">
    <location>
        <begin position="638"/>
        <end position="657"/>
    </location>
</feature>